<dbReference type="EMBL" id="AUSU01008585">
    <property type="protein sequence ID" value="EPS59168.1"/>
    <property type="molecule type" value="Genomic_DNA"/>
</dbReference>
<dbReference type="GO" id="GO:0005737">
    <property type="term" value="C:cytoplasm"/>
    <property type="evidence" value="ECO:0007669"/>
    <property type="project" value="TreeGrafter"/>
</dbReference>
<dbReference type="GO" id="GO:0032957">
    <property type="term" value="P:inositol trisphosphate metabolic process"/>
    <property type="evidence" value="ECO:0007669"/>
    <property type="project" value="InterPro"/>
</dbReference>
<feature type="non-terminal residue" evidence="2">
    <location>
        <position position="147"/>
    </location>
</feature>
<dbReference type="Pfam" id="PF17927">
    <property type="entry name" value="Ins134_P3_kin_N"/>
    <property type="match status" value="1"/>
</dbReference>
<dbReference type="GO" id="GO:0052726">
    <property type="term" value="F:inositol-1,3,4-trisphosphate 5-kinase activity"/>
    <property type="evidence" value="ECO:0007669"/>
    <property type="project" value="InterPro"/>
</dbReference>
<organism evidence="2 3">
    <name type="scientific">Genlisea aurea</name>
    <dbReference type="NCBI Taxonomy" id="192259"/>
    <lineage>
        <taxon>Eukaryota</taxon>
        <taxon>Viridiplantae</taxon>
        <taxon>Streptophyta</taxon>
        <taxon>Embryophyta</taxon>
        <taxon>Tracheophyta</taxon>
        <taxon>Spermatophyta</taxon>
        <taxon>Magnoliopsida</taxon>
        <taxon>eudicotyledons</taxon>
        <taxon>Gunneridae</taxon>
        <taxon>Pentapetalae</taxon>
        <taxon>asterids</taxon>
        <taxon>lamiids</taxon>
        <taxon>Lamiales</taxon>
        <taxon>Lentibulariaceae</taxon>
        <taxon>Genlisea</taxon>
    </lineage>
</organism>
<protein>
    <recommendedName>
        <fullName evidence="1">Inositol-tetrakisphosphate 1-kinase N-terminal domain-containing protein</fullName>
    </recommendedName>
</protein>
<feature type="non-terminal residue" evidence="2">
    <location>
        <position position="1"/>
    </location>
</feature>
<dbReference type="GO" id="GO:0000287">
    <property type="term" value="F:magnesium ion binding"/>
    <property type="evidence" value="ECO:0007669"/>
    <property type="project" value="InterPro"/>
</dbReference>
<dbReference type="Gene3D" id="3.40.50.11370">
    <property type="match status" value="1"/>
</dbReference>
<dbReference type="PANTHER" id="PTHR14217">
    <property type="entry name" value="INOSITOL-TETRAKISPHOSPHATE 1-KINASE"/>
    <property type="match status" value="1"/>
</dbReference>
<dbReference type="OrthoDB" id="1725170at2759"/>
<dbReference type="GO" id="GO:0047325">
    <property type="term" value="F:inositol-3,4,5,6-tetrakisphosphate 1-kinase activity"/>
    <property type="evidence" value="ECO:0007669"/>
    <property type="project" value="InterPro"/>
</dbReference>
<proteinExistence type="predicted"/>
<keyword evidence="3" id="KW-1185">Reference proteome</keyword>
<dbReference type="Proteomes" id="UP000015453">
    <property type="component" value="Unassembled WGS sequence"/>
</dbReference>
<name>S8D8X8_9LAMI</name>
<evidence type="ECO:0000259" key="1">
    <source>
        <dbReference type="Pfam" id="PF17927"/>
    </source>
</evidence>
<comment type="caution">
    <text evidence="2">The sequence shown here is derived from an EMBL/GenBank/DDBJ whole genome shotgun (WGS) entry which is preliminary data.</text>
</comment>
<dbReference type="AlphaFoldDB" id="S8D8X8"/>
<dbReference type="GO" id="GO:0005524">
    <property type="term" value="F:ATP binding"/>
    <property type="evidence" value="ECO:0007669"/>
    <property type="project" value="InterPro"/>
</dbReference>
<sequence>RVGYALSPEKIHSLIKPSFIHLAKERGIELIPIEPSKPLIEQGPFDCIIHKLFDPDWIRQLRILSSRRPDCAIFDRPERIKPLHSRITMLEVVDRIAVSPPYSVGVPRQAFVEDPGEKSTIPDWMNFPIIVKPAASDGSPSSHEMRL</sequence>
<dbReference type="InterPro" id="IPR041429">
    <property type="entry name" value="ITPK1_N"/>
</dbReference>
<reference evidence="2 3" key="1">
    <citation type="journal article" date="2013" name="BMC Genomics">
        <title>The miniature genome of a carnivorous plant Genlisea aurea contains a low number of genes and short non-coding sequences.</title>
        <authorList>
            <person name="Leushkin E.V."/>
            <person name="Sutormin R.A."/>
            <person name="Nabieva E.R."/>
            <person name="Penin A.A."/>
            <person name="Kondrashov A.S."/>
            <person name="Logacheva M.D."/>
        </authorList>
    </citation>
    <scope>NUCLEOTIDE SEQUENCE [LARGE SCALE GENOMIC DNA]</scope>
</reference>
<dbReference type="GO" id="GO:0052725">
    <property type="term" value="F:inositol-1,3,4-trisphosphate 6-kinase activity"/>
    <property type="evidence" value="ECO:0007669"/>
    <property type="project" value="InterPro"/>
</dbReference>
<gene>
    <name evidence="2" type="ORF">M569_15644</name>
</gene>
<feature type="domain" description="Inositol-tetrakisphosphate 1-kinase N-terminal" evidence="1">
    <location>
        <begin position="1"/>
        <end position="80"/>
    </location>
</feature>
<evidence type="ECO:0000313" key="2">
    <source>
        <dbReference type="EMBL" id="EPS59168.1"/>
    </source>
</evidence>
<dbReference type="PANTHER" id="PTHR14217:SF20">
    <property type="entry name" value="INOSITOL-TETRAKISPHOSPHATE 1-KINASE"/>
    <property type="match status" value="1"/>
</dbReference>
<dbReference type="InterPro" id="IPR008656">
    <property type="entry name" value="Inositol_tetrakis-P_1-kinase"/>
</dbReference>
<evidence type="ECO:0000313" key="3">
    <source>
        <dbReference type="Proteomes" id="UP000015453"/>
    </source>
</evidence>
<accession>S8D8X8</accession>